<gene>
    <name evidence="4" type="ORF">OD750_002215</name>
</gene>
<proteinExistence type="predicted"/>
<dbReference type="PANTHER" id="PTHR40274:SF4">
    <property type="entry name" value="BLL1406 PROTEIN"/>
    <property type="match status" value="1"/>
</dbReference>
<dbReference type="PANTHER" id="PTHR40274">
    <property type="entry name" value="VIRGINIAMYCIN B LYASE"/>
    <property type="match status" value="1"/>
</dbReference>
<reference evidence="4" key="1">
    <citation type="submission" date="2023-02" db="EMBL/GenBank/DDBJ databases">
        <title>Tahibacter soli sp. nov. isolated from soil.</title>
        <authorList>
            <person name="Baek J.H."/>
            <person name="Lee J.K."/>
            <person name="Choi D.G."/>
            <person name="Jeon C.O."/>
        </authorList>
    </citation>
    <scope>NUCLEOTIDE SEQUENCE</scope>
    <source>
        <strain evidence="4">BL</strain>
    </source>
</reference>
<evidence type="ECO:0000256" key="1">
    <source>
        <dbReference type="ARBA" id="ARBA00022737"/>
    </source>
</evidence>
<dbReference type="Gene3D" id="2.60.40.1120">
    <property type="entry name" value="Carboxypeptidase-like, regulatory domain"/>
    <property type="match status" value="4"/>
</dbReference>
<dbReference type="SUPFAM" id="SSF48239">
    <property type="entry name" value="Terpenoid cyclases/Protein prenyltransferases"/>
    <property type="match status" value="1"/>
</dbReference>
<organism evidence="4 5">
    <name type="scientific">Tahibacter soli</name>
    <dbReference type="NCBI Taxonomy" id="2983605"/>
    <lineage>
        <taxon>Bacteria</taxon>
        <taxon>Pseudomonadati</taxon>
        <taxon>Pseudomonadota</taxon>
        <taxon>Gammaproteobacteria</taxon>
        <taxon>Lysobacterales</taxon>
        <taxon>Rhodanobacteraceae</taxon>
        <taxon>Tahibacter</taxon>
    </lineage>
</organism>
<dbReference type="CDD" id="cd05819">
    <property type="entry name" value="NHL"/>
    <property type="match status" value="1"/>
</dbReference>
<dbReference type="SUPFAM" id="SSF101898">
    <property type="entry name" value="NHL repeat"/>
    <property type="match status" value="3"/>
</dbReference>
<evidence type="ECO:0000313" key="4">
    <source>
        <dbReference type="EMBL" id="MDC8011356.1"/>
    </source>
</evidence>
<feature type="repeat" description="NHL" evidence="2">
    <location>
        <begin position="1141"/>
        <end position="1171"/>
    </location>
</feature>
<accession>A0A9X3YHY7</accession>
<keyword evidence="4" id="KW-0378">Hydrolase</keyword>
<evidence type="ECO:0000256" key="3">
    <source>
        <dbReference type="SAM" id="SignalP"/>
    </source>
</evidence>
<dbReference type="InterPro" id="IPR001258">
    <property type="entry name" value="NHL_repeat"/>
</dbReference>
<dbReference type="GO" id="GO:0004180">
    <property type="term" value="F:carboxypeptidase activity"/>
    <property type="evidence" value="ECO:0007669"/>
    <property type="project" value="UniProtKB-KW"/>
</dbReference>
<dbReference type="RefSeq" id="WP_263543624.1">
    <property type="nucleotide sequence ID" value="NZ_JAOVZO020000001.1"/>
</dbReference>
<dbReference type="InterPro" id="IPR013784">
    <property type="entry name" value="Carb-bd-like_fold"/>
</dbReference>
<dbReference type="Gene3D" id="2.60.40.10">
    <property type="entry name" value="Immunoglobulins"/>
    <property type="match status" value="1"/>
</dbReference>
<dbReference type="InterPro" id="IPR008930">
    <property type="entry name" value="Terpenoid_cyclase/PrenylTrfase"/>
</dbReference>
<keyword evidence="1" id="KW-0677">Repeat</keyword>
<keyword evidence="4" id="KW-0645">Protease</keyword>
<dbReference type="GO" id="GO:0030246">
    <property type="term" value="F:carbohydrate binding"/>
    <property type="evidence" value="ECO:0007669"/>
    <property type="project" value="InterPro"/>
</dbReference>
<comment type="caution">
    <text evidence="4">The sequence shown here is derived from an EMBL/GenBank/DDBJ whole genome shotgun (WGS) entry which is preliminary data.</text>
</comment>
<keyword evidence="3" id="KW-0732">Signal</keyword>
<dbReference type="EMBL" id="JAOVZO020000001">
    <property type="protein sequence ID" value="MDC8011356.1"/>
    <property type="molecule type" value="Genomic_DNA"/>
</dbReference>
<dbReference type="InterPro" id="IPR051344">
    <property type="entry name" value="Vgb"/>
</dbReference>
<protein>
    <submittedName>
        <fullName evidence="4">Carboxypeptidase regulatory-like domain-containing protein</fullName>
    </submittedName>
</protein>
<keyword evidence="5" id="KW-1185">Reference proteome</keyword>
<name>A0A9X3YHY7_9GAMM</name>
<dbReference type="Gene3D" id="1.50.10.20">
    <property type="match status" value="1"/>
</dbReference>
<dbReference type="Pfam" id="PF24684">
    <property type="entry name" value="Vgb_lyase"/>
    <property type="match status" value="1"/>
</dbReference>
<dbReference type="SUPFAM" id="SSF63829">
    <property type="entry name" value="Calcium-dependent phosphotriesterase"/>
    <property type="match status" value="3"/>
</dbReference>
<dbReference type="InterPro" id="IPR013783">
    <property type="entry name" value="Ig-like_fold"/>
</dbReference>
<dbReference type="PROSITE" id="PS51125">
    <property type="entry name" value="NHL"/>
    <property type="match status" value="1"/>
</dbReference>
<keyword evidence="4" id="KW-0121">Carboxypeptidase</keyword>
<dbReference type="SUPFAM" id="SSF49464">
    <property type="entry name" value="Carboxypeptidase regulatory domain-like"/>
    <property type="match status" value="2"/>
</dbReference>
<dbReference type="Pfam" id="PF13620">
    <property type="entry name" value="CarboxypepD_reg"/>
    <property type="match status" value="3"/>
</dbReference>
<dbReference type="SUPFAM" id="SSF49452">
    <property type="entry name" value="Starch-binding domain-like"/>
    <property type="match status" value="2"/>
</dbReference>
<feature type="chain" id="PRO_5040856271" evidence="3">
    <location>
        <begin position="20"/>
        <end position="3325"/>
    </location>
</feature>
<evidence type="ECO:0000313" key="5">
    <source>
        <dbReference type="Proteomes" id="UP001139971"/>
    </source>
</evidence>
<sequence length="3325" mass="346666">MVRALLRVVLFVSLWAAFAAPAQSPPPEVAHGLAWLRGQVQADGSITGDAASLAQADQVRGEAALTLALLDTAPPALVARVVASDPRVAEFVARRVMVQAASGGAPASGDLAAFRNADGGFGGAAGRASFALDTAHALQAYAAAAAFDGAIGNAAVARLRGLRRADGGWGVDDASSVYFTAQVLAAAQAWSQRLSVADLSAWSRDFLLARRGADATFGNVADNAVALYALARATNDAQVLNPLAAALRGAQLANGSWADDPWQTALALRALAYVGQGPPTPTRGSLIGRVVDQAGGAALAEVTLQLVEDSSFATSSDAEGRFTLSGVNPGSYTLRASKLGYQPRDIAVAVAAGDTLQLGDIPLVAAPLTAGVFGTVRDQAGNPLRDVLVAAGTLSALTDTAGAFQLNGLSPGPTLLKATKANYRDVSATVDFQAGYRYNFSPTMYPTNVTPPATATLRGRLIDQDTSQPIVGASAKLGSATVTTPATGKFEFAGQAPGAFTLTLSANGYQGVTASGTLSNGVNELGDIRLRKLPSTSTLSGVVRDVATLSPIVGASVVVEGQSASAVSGPDGRYTLSGITGLRFNVIASAQGYLSSRIELSLTQPGATQFDIDLTALAASGLVFEEVKTSRPVYGPSDEIELEVEVKNTTANAAEMIVDADVVDPTGSVVHVFKANLRGAGQFPPNLPLSFAPNSTTEVEMEWIAHRLAAGNYTVRARGMDTSGRVVAEGATGFTVRSEPVLRGAALVDPPLAQAGTSTPVALAADVMNIGNLALPAGTLDLTITVENPDTQSATQPRASERRIAVIAALNNPVGFARDADANLYLVRATERKLLKIDPQGVVSELATLPLTPAALALTADRVAWIASTGKRVYNVTPAGVVTFFDLVRLTAIATVAVAPDGSAYFSGQFSGVENGRSITEQRLVRRAPAGDETVLWRNGLAQPAAVVAADNGDLIVANYGDDTLARVTAQGAVAPFASGLNRPQGLTRGPDGAYYVSNSGNGTIARVSVDGATVTTYATGLNQPYDLKFGDDGTLYVANNADDSVVAIDAAGTRRTFAKGIANRPTGMRYDAAGDLYIVGEDNTLRRKRPDGTAQVLATGLASPQGFDFAAPGVALVANYSDGTVAKVEGGTRTAFATGLRNPRGVAVNADGEVYVTEGGANRIARFDAAGTSLGPVDSVLVTPTDLRVDGAGRVFVRNTTHVSVLENGAARIFVRDFPATSLAIDPAQPGVVALRGADLYRIGLDGVAVKIRTLPASYRGIAVDAGGFVIINDYSNRRLQRLNADGTQTVIATLTDLPDTLVSTPAGTLYVKTNTRKILRVEADGTTTQIAYAVGTESLSDISPGADGKLLAWTGNRLYEIDPAAGTTVRIKDVVPSGATRLPDGRVVASFSGDLELATYDAATYALVSRIDGFVAPWDILWNGTDYRFIDNGGRFYQLARGGYPVKLGLFNGRFLTRAGSEYLMTTASNVQRWTGTGAAVYVTPTGNSSDLQGVAGRPDGSFAVADRGYSRVIEYNASRVVVADHAGIVRPVGLAFDAQGRLHVANNSSGTVARLSADGAVTTTVTRVSAPRYLAFDAQGRLWISNASAITRIGTDGVATTVGDSTAAQGLYVDATRSVVVDQSAAVLRRLDANVWKPFAAGLVQPKAMALRADGRVLVADNRNGSVLEYANGELATIVVGMSAPGALALDAEDRVLIGRGNGFLSRFDGTLLADLRTSSLLNDHPFAGIVAAPQGKILTLNYGYNSAAGRYETVAHEITIVQAAQPPAPGSVVHTASLPMNALDPSDDFTHFDFGSWMPPYGGDFKVSVRRADIGTDEAVNFVHVGPHAVGELTAAREELPPGDRELPMCLRLTGADFTSLSRVEVSQARLLANIVRPNGMAADRAGNLYFTDETKLYRTSLTGQTTTVVDGLSTAFGLAIDDDENLYLPNDNATTRRVDLVRVDPNGVKSVVADLGVARANGVVVNSRDEILVGSPGKLIKVTRDGTVAPQTVSGMPDPRGITIDGQDNVYVQNEQHLVAMIKPDGSAFQLYSYNVDNTDPYFEGDGYPNIAADCADNMYIAPYNWARIGQNNTEEHSLAQIVARTGQVGLLFDTLRIHPTLTDIDYLAYDRFGDRLLFWQDYSNQIWQVPVTCGAIGVNAHLVTRPGQRLSGMTRAPAAVVPKPDGSTEYVWNLRDVTAQGDSVCFDAEQEGLVLGERRKTLADAFVTFQNSFSADDIRAPVDVPYVRVGNLTDIAVSTDAAEYRADETALVTTTLATRDDEPVAGRLVVDVYDAAGVRVGGVVEQMVTVPPLAPLPLAGNFGIGRILPGEYVVKATLVQDDAQMATAQTSFVVLPDDAQGTATSTLATDKFEYLPDDVVAISSRVTSLSQNVILEALSLTVRVFDASGTQVFGYGHPIEILLPGATREFVASQRLANAPAGSYRVEQVLTDAAGHVFDTRETTYIVSSSAGNGHGLRGTVVATPAQVEQGNDVAIAANAENRGNADLAGVVLKLTVIDPDNQAVIASWQAPPVAIARNASAPMTATWPTTGIPAGDYVVVFGADVAGGSVTLAHQTVRVVVPSVQLAAQIDLVAQPRQRALALIDAAAPQAQRAFVLTAASAVGYELEFVTNPGDFDTGLRSGVYQLYLLLGADAALDATTQRLLREAVHRGEGLIVASGAGVVSDALAQTLGIAPRTRAEPAKAETLRVVPGAPLPPASMALAPPLAVQTTRLTAATPYAEVDARMPATPELRTLAEAVALNGRVELAYSGSDGGINGTGLRLEALGRLRNADGTDRYTIWRVRNGGTTLRSAKLASVDGTWSRDLDLPGKTETWLASPVVAGDASHRLTLGAQTLATVAATSGAFTDARIVDAGTYPGAIALWANATSGDGIEWSGSQNIAWGAVHSNASFRLNGAQNVMHGPVRYVQTLQNAGASNTFDVPPRRVAPHDLPLLLDLNDYRPGGRVAAAAGAKYVDGTSECAKKGAWRRSGANFPLPAGVYWIPCDVEMSGASLSGNATIVATGTIQLSGASANFSPYFEGLQFGTLRQGGDGFKVAAASAKIAGLVYSPYAGVELSGARGEYRCAVVGDRIRISGAAVTFDPRACALATVQERMPAIVAHGFGQGRAAYASFDWTAALATYDANATGFLSHLFDAAIGESAPAQPLLRTGAALPVDLRVRSLRDGFRGSLRLAAAGDATIALPVPPQWLVDLTQTNAFETQALVLLGSGTHTALTATVAATAPIAVDPLATQTLDVGHAAGESIADVIAAVTALGNRDAPLDASLAALVRARDAQAPAEKRAALLDAAEAAGRSAHANASSLRTRIDWLIWGAPR</sequence>
<dbReference type="InterPro" id="IPR008969">
    <property type="entry name" value="CarboxyPept-like_regulatory"/>
</dbReference>
<evidence type="ECO:0000256" key="2">
    <source>
        <dbReference type="PROSITE-ProRule" id="PRU00504"/>
    </source>
</evidence>
<dbReference type="Proteomes" id="UP001139971">
    <property type="component" value="Unassembled WGS sequence"/>
</dbReference>
<dbReference type="InterPro" id="IPR011042">
    <property type="entry name" value="6-blade_b-propeller_TolB-like"/>
</dbReference>
<dbReference type="Gene3D" id="2.120.10.30">
    <property type="entry name" value="TolB, C-terminal domain"/>
    <property type="match status" value="5"/>
</dbReference>
<feature type="signal peptide" evidence="3">
    <location>
        <begin position="1"/>
        <end position="19"/>
    </location>
</feature>